<sequence length="515" mass="59783">MTGILILLKGCFCVERENDKLELVHEVLNLDELKQNTAKKKIRATELTESLWLSKETDAEFNKIFADEVFCVDLRVDIVDSIILFKYLSENTKHRIAQNLIYQKLSKDQVIFEEGTVTNSLYIIMNGIVELRKNESVIRTLTNYAYFGEKAMLLNQSHSLTAVCRSENVQLWKLEKELCFSVLSSTVLNYLVDVLEAQNEDDNLDHFEYIDELGKGSLGIVRKVRHRRTKKEYALKCVSKMLIKQKKHEQLLDREKKMIKSNKHPFIVYLANSFLDDRYYYFLLEYCKLGDLFGVLQHLQILDKEKAKFYFANILLALEYLHDKKMLFRDLKPENILVSINGYLKLSDFGCAKEVDFRTNSIVGTPNYMAPEVLLARSYSGSCDIWSLGVMLYEFLFGPLPFGNDSINPLEICRSILMNNLTFPENYTDKETKNFIDKLLQKNPINRLGCGIAGFTEIKNHAFFTDFNWEALINQESTAPYTANSLLTNLQNERVKFNEETIKISTNATRWVENF</sequence>
<evidence type="ECO:0000256" key="5">
    <source>
        <dbReference type="ARBA" id="ARBA00022741"/>
    </source>
</evidence>
<keyword evidence="4" id="KW-0808">Transferase</keyword>
<dbReference type="Proteomes" id="UP000515146">
    <property type="component" value="Unplaced"/>
</dbReference>
<dbReference type="GO" id="GO:0005524">
    <property type="term" value="F:ATP binding"/>
    <property type="evidence" value="ECO:0007669"/>
    <property type="project" value="UniProtKB-KW"/>
</dbReference>
<evidence type="ECO:0000256" key="2">
    <source>
        <dbReference type="ARBA" id="ARBA00022527"/>
    </source>
</evidence>
<dbReference type="KEGG" id="dpte:113796752"/>
<dbReference type="Pfam" id="PF00069">
    <property type="entry name" value="Pkinase"/>
    <property type="match status" value="1"/>
</dbReference>
<feature type="domain" description="Protein kinase" evidence="10">
    <location>
        <begin position="207"/>
        <end position="464"/>
    </location>
</feature>
<accession>A0A6P6YD76</accession>
<proteinExistence type="predicted"/>
<dbReference type="CDD" id="cd00038">
    <property type="entry name" value="CAP_ED"/>
    <property type="match status" value="1"/>
</dbReference>
<evidence type="ECO:0000256" key="3">
    <source>
        <dbReference type="ARBA" id="ARBA00022553"/>
    </source>
</evidence>
<dbReference type="InterPro" id="IPR018490">
    <property type="entry name" value="cNMP-bd_dom_sf"/>
</dbReference>
<dbReference type="FunFam" id="1.10.510.10:FF:000048">
    <property type="entry name" value="Protein kinase C"/>
    <property type="match status" value="1"/>
</dbReference>
<dbReference type="GO" id="GO:0005952">
    <property type="term" value="C:cAMP-dependent protein kinase complex"/>
    <property type="evidence" value="ECO:0007669"/>
    <property type="project" value="TreeGrafter"/>
</dbReference>
<keyword evidence="12" id="KW-1185">Reference proteome</keyword>
<evidence type="ECO:0000256" key="1">
    <source>
        <dbReference type="ARBA" id="ARBA00001946"/>
    </source>
</evidence>
<evidence type="ECO:0000259" key="10">
    <source>
        <dbReference type="PROSITE" id="PS50011"/>
    </source>
</evidence>
<dbReference type="PANTHER" id="PTHR24353">
    <property type="entry name" value="CYCLIC NUCLEOTIDE-DEPENDENT PROTEIN KINASE"/>
    <property type="match status" value="1"/>
</dbReference>
<gene>
    <name evidence="13" type="primary">LOC113796752</name>
</gene>
<evidence type="ECO:0000313" key="13">
    <source>
        <dbReference type="RefSeq" id="XP_027202851.1"/>
    </source>
</evidence>
<dbReference type="Gene3D" id="1.10.510.10">
    <property type="entry name" value="Transferase(Phosphotransferase) domain 1"/>
    <property type="match status" value="1"/>
</dbReference>
<feature type="domain" description="Cyclic nucleotide-binding" evidence="11">
    <location>
        <begin position="84"/>
        <end position="177"/>
    </location>
</feature>
<dbReference type="InterPro" id="IPR000595">
    <property type="entry name" value="cNMP-bd_dom"/>
</dbReference>
<keyword evidence="7" id="KW-0067">ATP-binding</keyword>
<dbReference type="Gene3D" id="2.60.120.10">
    <property type="entry name" value="Jelly Rolls"/>
    <property type="match status" value="1"/>
</dbReference>
<dbReference type="SUPFAM" id="SSF51206">
    <property type="entry name" value="cAMP-binding domain-like"/>
    <property type="match status" value="1"/>
</dbReference>
<dbReference type="OMA" id="FCVEREN"/>
<evidence type="ECO:0000256" key="9">
    <source>
        <dbReference type="ARBA" id="ARBA00024113"/>
    </source>
</evidence>
<dbReference type="SMART" id="SM00100">
    <property type="entry name" value="cNMP"/>
    <property type="match status" value="1"/>
</dbReference>
<name>A0A6P6YD76_DERPT</name>
<keyword evidence="3" id="KW-0597">Phosphoprotein</keyword>
<evidence type="ECO:0000259" key="11">
    <source>
        <dbReference type="PROSITE" id="PS50042"/>
    </source>
</evidence>
<keyword evidence="6" id="KW-0418">Kinase</keyword>
<dbReference type="InterPro" id="IPR014710">
    <property type="entry name" value="RmlC-like_jellyroll"/>
</dbReference>
<evidence type="ECO:0000256" key="8">
    <source>
        <dbReference type="ARBA" id="ARBA00022842"/>
    </source>
</evidence>
<dbReference type="RefSeq" id="XP_027202851.1">
    <property type="nucleotide sequence ID" value="XM_027347050.1"/>
</dbReference>
<dbReference type="AlphaFoldDB" id="A0A6P6YD76"/>
<evidence type="ECO:0000256" key="4">
    <source>
        <dbReference type="ARBA" id="ARBA00022679"/>
    </source>
</evidence>
<dbReference type="PROSITE" id="PS50042">
    <property type="entry name" value="CNMP_BINDING_3"/>
    <property type="match status" value="1"/>
</dbReference>
<dbReference type="PROSITE" id="PS50011">
    <property type="entry name" value="PROTEIN_KINASE_DOM"/>
    <property type="match status" value="1"/>
</dbReference>
<evidence type="ECO:0000313" key="12">
    <source>
        <dbReference type="Proteomes" id="UP000515146"/>
    </source>
</evidence>
<keyword evidence="5" id="KW-0547">Nucleotide-binding</keyword>
<protein>
    <recommendedName>
        <fullName evidence="9">cGMP-dependent protein kinase</fullName>
    </recommendedName>
</protein>
<keyword evidence="2" id="KW-0723">Serine/threonine-protein kinase</keyword>
<dbReference type="InParanoid" id="A0A6P6YD76"/>
<evidence type="ECO:0000256" key="7">
    <source>
        <dbReference type="ARBA" id="ARBA00022840"/>
    </source>
</evidence>
<dbReference type="SUPFAM" id="SSF56112">
    <property type="entry name" value="Protein kinase-like (PK-like)"/>
    <property type="match status" value="1"/>
</dbReference>
<evidence type="ECO:0000256" key="6">
    <source>
        <dbReference type="ARBA" id="ARBA00022777"/>
    </source>
</evidence>
<dbReference type="InterPro" id="IPR000719">
    <property type="entry name" value="Prot_kinase_dom"/>
</dbReference>
<dbReference type="Gene3D" id="3.30.200.20">
    <property type="entry name" value="Phosphorylase Kinase, domain 1"/>
    <property type="match status" value="1"/>
</dbReference>
<dbReference type="SMART" id="SM00220">
    <property type="entry name" value="S_TKc"/>
    <property type="match status" value="1"/>
</dbReference>
<dbReference type="PANTHER" id="PTHR24353:SF37">
    <property type="entry name" value="CAMP-DEPENDENT PROTEIN KINASE CATALYTIC SUBUNIT PRKX"/>
    <property type="match status" value="1"/>
</dbReference>
<organism evidence="12 13">
    <name type="scientific">Dermatophagoides pteronyssinus</name>
    <name type="common">European house dust mite</name>
    <dbReference type="NCBI Taxonomy" id="6956"/>
    <lineage>
        <taxon>Eukaryota</taxon>
        <taxon>Metazoa</taxon>
        <taxon>Ecdysozoa</taxon>
        <taxon>Arthropoda</taxon>
        <taxon>Chelicerata</taxon>
        <taxon>Arachnida</taxon>
        <taxon>Acari</taxon>
        <taxon>Acariformes</taxon>
        <taxon>Sarcoptiformes</taxon>
        <taxon>Astigmata</taxon>
        <taxon>Psoroptidia</taxon>
        <taxon>Analgoidea</taxon>
        <taxon>Pyroglyphidae</taxon>
        <taxon>Dermatophagoidinae</taxon>
        <taxon>Dermatophagoides</taxon>
    </lineage>
</organism>
<reference evidence="13" key="1">
    <citation type="submission" date="2025-08" db="UniProtKB">
        <authorList>
            <consortium name="RefSeq"/>
        </authorList>
    </citation>
    <scope>IDENTIFICATION</scope>
    <source>
        <strain evidence="13">Airmid</strain>
    </source>
</reference>
<dbReference type="OrthoDB" id="347657at2759"/>
<dbReference type="Pfam" id="PF00027">
    <property type="entry name" value="cNMP_binding"/>
    <property type="match status" value="1"/>
</dbReference>
<comment type="cofactor">
    <cofactor evidence="1">
        <name>Mg(2+)</name>
        <dbReference type="ChEBI" id="CHEBI:18420"/>
    </cofactor>
</comment>
<keyword evidence="8" id="KW-0460">Magnesium</keyword>
<dbReference type="FunFam" id="3.30.200.20:FF:000042">
    <property type="entry name" value="Aurora kinase A"/>
    <property type="match status" value="1"/>
</dbReference>
<dbReference type="GO" id="GO:0004691">
    <property type="term" value="F:cAMP-dependent protein kinase activity"/>
    <property type="evidence" value="ECO:0007669"/>
    <property type="project" value="TreeGrafter"/>
</dbReference>
<dbReference type="InterPro" id="IPR011009">
    <property type="entry name" value="Kinase-like_dom_sf"/>
</dbReference>